<dbReference type="PROSITE" id="PS00135">
    <property type="entry name" value="TRYPSIN_SER"/>
    <property type="match status" value="1"/>
</dbReference>
<dbReference type="InterPro" id="IPR043504">
    <property type="entry name" value="Peptidase_S1_PA_chymotrypsin"/>
</dbReference>
<dbReference type="FunFam" id="2.40.10.10:FF:000024">
    <property type="entry name" value="Serine protease 53"/>
    <property type="match status" value="1"/>
</dbReference>
<organism evidence="9 10">
    <name type="scientific">Phoxinus phoxinus</name>
    <name type="common">Eurasian minnow</name>
    <dbReference type="NCBI Taxonomy" id="58324"/>
    <lineage>
        <taxon>Eukaryota</taxon>
        <taxon>Metazoa</taxon>
        <taxon>Chordata</taxon>
        <taxon>Craniata</taxon>
        <taxon>Vertebrata</taxon>
        <taxon>Euteleostomi</taxon>
        <taxon>Actinopterygii</taxon>
        <taxon>Neopterygii</taxon>
        <taxon>Teleostei</taxon>
        <taxon>Ostariophysi</taxon>
        <taxon>Cypriniformes</taxon>
        <taxon>Leuciscidae</taxon>
        <taxon>Phoxininae</taxon>
        <taxon>Phoxinus</taxon>
    </lineage>
</organism>
<evidence type="ECO:0000259" key="8">
    <source>
        <dbReference type="PROSITE" id="PS50240"/>
    </source>
</evidence>
<evidence type="ECO:0000256" key="1">
    <source>
        <dbReference type="ARBA" id="ARBA00022670"/>
    </source>
</evidence>
<evidence type="ECO:0000313" key="10">
    <source>
        <dbReference type="Proteomes" id="UP001364617"/>
    </source>
</evidence>
<evidence type="ECO:0000256" key="7">
    <source>
        <dbReference type="SAM" id="SignalP"/>
    </source>
</evidence>
<dbReference type="PANTHER" id="PTHR24252:SF7">
    <property type="entry name" value="HYALIN"/>
    <property type="match status" value="1"/>
</dbReference>
<dbReference type="PROSITE" id="PS50240">
    <property type="entry name" value="TRYPSIN_DOM"/>
    <property type="match status" value="1"/>
</dbReference>
<evidence type="ECO:0000256" key="2">
    <source>
        <dbReference type="ARBA" id="ARBA00022729"/>
    </source>
</evidence>
<accession>A0AAN9GQE6</accession>
<evidence type="ECO:0000313" key="9">
    <source>
        <dbReference type="EMBL" id="KAK7121526.1"/>
    </source>
</evidence>
<dbReference type="SUPFAM" id="SSF50494">
    <property type="entry name" value="Trypsin-like serine proteases"/>
    <property type="match status" value="1"/>
</dbReference>
<name>A0AAN9GQE6_9TELE</name>
<evidence type="ECO:0000256" key="5">
    <source>
        <dbReference type="ARBA" id="ARBA00023157"/>
    </source>
</evidence>
<dbReference type="InterPro" id="IPR001314">
    <property type="entry name" value="Peptidase_S1A"/>
</dbReference>
<keyword evidence="2 7" id="KW-0732">Signal</keyword>
<keyword evidence="5" id="KW-1015">Disulfide bond</keyword>
<dbReference type="InterPro" id="IPR001254">
    <property type="entry name" value="Trypsin_dom"/>
</dbReference>
<dbReference type="SMART" id="SM00020">
    <property type="entry name" value="Tryp_SPc"/>
    <property type="match status" value="1"/>
</dbReference>
<gene>
    <name evidence="9" type="ORF">R3I93_022571</name>
</gene>
<dbReference type="PANTHER" id="PTHR24252">
    <property type="entry name" value="ACROSIN-RELATED"/>
    <property type="match status" value="1"/>
</dbReference>
<sequence length="288" mass="30860">MRTLTCMALLICVKGCLSRLNVCGRRPLKPRIVGGVDAHEGAWPWQVSLHSPKYKGHFCGGSLISSEWVLSAAHCFAGVNTSTLVVYLGRMTQQGVHAHEISRNVSTLVIHPDYSSDTYNNDIALLHLSSSVNFTKFIRPVCVAAEDSIFPSGTNCWITGWGQTASGVNLSYPETLQETVVSVIINSQCNDLLGAGVITENMMCAGLQQGGKDTCQGDSGGPMVSQQCSVWVQSGVISRGHDCGQPNEPGVYTRVSQYQQWITTSTGPNLPGFATFNPLNSCSTASQG</sequence>
<proteinExistence type="predicted"/>
<keyword evidence="1 6" id="KW-0645">Protease</keyword>
<dbReference type="PRINTS" id="PR00722">
    <property type="entry name" value="CHYMOTRYPSIN"/>
</dbReference>
<evidence type="ECO:0000256" key="4">
    <source>
        <dbReference type="ARBA" id="ARBA00022825"/>
    </source>
</evidence>
<dbReference type="InterPro" id="IPR033116">
    <property type="entry name" value="TRYPSIN_SER"/>
</dbReference>
<dbReference type="Gene3D" id="2.40.10.10">
    <property type="entry name" value="Trypsin-like serine proteases"/>
    <property type="match status" value="1"/>
</dbReference>
<keyword evidence="10" id="KW-1185">Reference proteome</keyword>
<dbReference type="EMBL" id="JAYKXH010000025">
    <property type="protein sequence ID" value="KAK7121526.1"/>
    <property type="molecule type" value="Genomic_DNA"/>
</dbReference>
<comment type="caution">
    <text evidence="9">The sequence shown here is derived from an EMBL/GenBank/DDBJ whole genome shotgun (WGS) entry which is preliminary data.</text>
</comment>
<evidence type="ECO:0000256" key="3">
    <source>
        <dbReference type="ARBA" id="ARBA00022801"/>
    </source>
</evidence>
<feature type="domain" description="Peptidase S1" evidence="8">
    <location>
        <begin position="32"/>
        <end position="267"/>
    </location>
</feature>
<dbReference type="InterPro" id="IPR009003">
    <property type="entry name" value="Peptidase_S1_PA"/>
</dbReference>
<dbReference type="Pfam" id="PF00089">
    <property type="entry name" value="Trypsin"/>
    <property type="match status" value="1"/>
</dbReference>
<keyword evidence="4 6" id="KW-0720">Serine protease</keyword>
<dbReference type="GO" id="GO:0004252">
    <property type="term" value="F:serine-type endopeptidase activity"/>
    <property type="evidence" value="ECO:0007669"/>
    <property type="project" value="InterPro"/>
</dbReference>
<dbReference type="CDD" id="cd00190">
    <property type="entry name" value="Tryp_SPc"/>
    <property type="match status" value="1"/>
</dbReference>
<dbReference type="PROSITE" id="PS00134">
    <property type="entry name" value="TRYPSIN_HIS"/>
    <property type="match status" value="1"/>
</dbReference>
<feature type="signal peptide" evidence="7">
    <location>
        <begin position="1"/>
        <end position="18"/>
    </location>
</feature>
<dbReference type="Proteomes" id="UP001364617">
    <property type="component" value="Unassembled WGS sequence"/>
</dbReference>
<reference evidence="9 10" key="1">
    <citation type="submission" date="2024-02" db="EMBL/GenBank/DDBJ databases">
        <title>Chromosome-level genome assembly of the Eurasian Minnow (Phoxinus phoxinus).</title>
        <authorList>
            <person name="Oriowo T.O."/>
            <person name="Martin S."/>
            <person name="Stange M."/>
            <person name="Chrysostomakis Y."/>
            <person name="Brown T."/>
            <person name="Winkler S."/>
            <person name="Kukowka S."/>
            <person name="Myers E.W."/>
            <person name="Bohne A."/>
        </authorList>
    </citation>
    <scope>NUCLEOTIDE SEQUENCE [LARGE SCALE GENOMIC DNA]</scope>
    <source>
        <strain evidence="9">ZFMK-TIS-60720</strain>
        <tissue evidence="9">Whole Organism</tissue>
    </source>
</reference>
<keyword evidence="3 6" id="KW-0378">Hydrolase</keyword>
<protein>
    <recommendedName>
        <fullName evidence="8">Peptidase S1 domain-containing protein</fullName>
    </recommendedName>
</protein>
<dbReference type="GO" id="GO:0006508">
    <property type="term" value="P:proteolysis"/>
    <property type="evidence" value="ECO:0007669"/>
    <property type="project" value="UniProtKB-KW"/>
</dbReference>
<feature type="chain" id="PRO_5042891863" description="Peptidase S1 domain-containing protein" evidence="7">
    <location>
        <begin position="19"/>
        <end position="288"/>
    </location>
</feature>
<evidence type="ECO:0000256" key="6">
    <source>
        <dbReference type="RuleBase" id="RU363034"/>
    </source>
</evidence>
<dbReference type="InterPro" id="IPR018114">
    <property type="entry name" value="TRYPSIN_HIS"/>
</dbReference>
<dbReference type="AlphaFoldDB" id="A0AAN9GQE6"/>